<dbReference type="STRING" id="1156394.T0RF64"/>
<evidence type="ECO:0000313" key="4">
    <source>
        <dbReference type="Proteomes" id="UP000030762"/>
    </source>
</evidence>
<protein>
    <recommendedName>
        <fullName evidence="2">Ricin B lectin domain-containing protein</fullName>
    </recommendedName>
</protein>
<dbReference type="GeneID" id="19952129"/>
<keyword evidence="4" id="KW-1185">Reference proteome</keyword>
<dbReference type="InParanoid" id="T0RF64"/>
<organism evidence="3 4">
    <name type="scientific">Saprolegnia diclina (strain VS20)</name>
    <dbReference type="NCBI Taxonomy" id="1156394"/>
    <lineage>
        <taxon>Eukaryota</taxon>
        <taxon>Sar</taxon>
        <taxon>Stramenopiles</taxon>
        <taxon>Oomycota</taxon>
        <taxon>Saprolegniomycetes</taxon>
        <taxon>Saprolegniales</taxon>
        <taxon>Saprolegniaceae</taxon>
        <taxon>Saprolegnia</taxon>
    </lineage>
</organism>
<dbReference type="InterPro" id="IPR035992">
    <property type="entry name" value="Ricin_B-like_lectins"/>
</dbReference>
<name>T0RF64_SAPDV</name>
<dbReference type="Proteomes" id="UP000030762">
    <property type="component" value="Unassembled WGS sequence"/>
</dbReference>
<sequence length="372" mass="40515">MKCAYLLSALLATAAAQVPGTCNQELTDATYACTKVFNGPSGMLGEALSNIGSTAGHLSICYGDHLECNDLQRLALTPAGDCTINVWKGSYINLRTVISPCPNPLPPRLQEKQLCTASGLIASEYYGNVYTDVVRSNNNEVFVFNTTGGSLMAKSNGQCLEAVPNMPQPNFGYGIVRTAACDATKKLQKWTIAGDRVSTTDAGYSTYCLSTDQFKRGAVASLGPCNYGQLSSTSFVDCTTTKPKYVRLTSARGNRLSEYYSNLYVNAPANNFNELFVWDQANKMLKVASNNQCLDAYKDNADGKFKVHTYACDVNNSNQKWNFNPSTKTLEHATHAGQCLDADPTYADRHAQMWACTPNNPNQQWSIDAFSS</sequence>
<dbReference type="SUPFAM" id="SSF50370">
    <property type="entry name" value="Ricin B-like lectins"/>
    <property type="match status" value="2"/>
</dbReference>
<feature type="signal peptide" evidence="1">
    <location>
        <begin position="1"/>
        <end position="16"/>
    </location>
</feature>
<dbReference type="Pfam" id="PF00652">
    <property type="entry name" value="Ricin_B_lectin"/>
    <property type="match status" value="1"/>
</dbReference>
<dbReference type="OrthoDB" id="6770063at2759"/>
<dbReference type="AlphaFoldDB" id="T0RF64"/>
<dbReference type="RefSeq" id="XP_008615661.1">
    <property type="nucleotide sequence ID" value="XM_008617439.1"/>
</dbReference>
<keyword evidence="1" id="KW-0732">Signal</keyword>
<feature type="chain" id="PRO_5004571269" description="Ricin B lectin domain-containing protein" evidence="1">
    <location>
        <begin position="17"/>
        <end position="372"/>
    </location>
</feature>
<dbReference type="Gene3D" id="2.80.10.50">
    <property type="match status" value="2"/>
</dbReference>
<dbReference type="PROSITE" id="PS50231">
    <property type="entry name" value="RICIN_B_LECTIN"/>
    <property type="match status" value="2"/>
</dbReference>
<dbReference type="SMART" id="SM00458">
    <property type="entry name" value="RICIN"/>
    <property type="match status" value="1"/>
</dbReference>
<gene>
    <name evidence="3" type="ORF">SDRG_11402</name>
</gene>
<proteinExistence type="predicted"/>
<evidence type="ECO:0000313" key="3">
    <source>
        <dbReference type="EMBL" id="EQC30923.1"/>
    </source>
</evidence>
<reference evidence="3 4" key="1">
    <citation type="submission" date="2012-04" db="EMBL/GenBank/DDBJ databases">
        <title>The Genome Sequence of Saprolegnia declina VS20.</title>
        <authorList>
            <consortium name="The Broad Institute Genome Sequencing Platform"/>
            <person name="Russ C."/>
            <person name="Nusbaum C."/>
            <person name="Tyler B."/>
            <person name="van West P."/>
            <person name="Dieguez-Uribeondo J."/>
            <person name="de Bruijn I."/>
            <person name="Tripathy S."/>
            <person name="Jiang R."/>
            <person name="Young S.K."/>
            <person name="Zeng Q."/>
            <person name="Gargeya S."/>
            <person name="Fitzgerald M."/>
            <person name="Haas B."/>
            <person name="Abouelleil A."/>
            <person name="Alvarado L."/>
            <person name="Arachchi H.M."/>
            <person name="Berlin A."/>
            <person name="Chapman S.B."/>
            <person name="Goldberg J."/>
            <person name="Griggs A."/>
            <person name="Gujja S."/>
            <person name="Hansen M."/>
            <person name="Howarth C."/>
            <person name="Imamovic A."/>
            <person name="Larimer J."/>
            <person name="McCowen C."/>
            <person name="Montmayeur A."/>
            <person name="Murphy C."/>
            <person name="Neiman D."/>
            <person name="Pearson M."/>
            <person name="Priest M."/>
            <person name="Roberts A."/>
            <person name="Saif S."/>
            <person name="Shea T."/>
            <person name="Sisk P."/>
            <person name="Sykes S."/>
            <person name="Wortman J."/>
            <person name="Nusbaum C."/>
            <person name="Birren B."/>
        </authorList>
    </citation>
    <scope>NUCLEOTIDE SEQUENCE [LARGE SCALE GENOMIC DNA]</scope>
    <source>
        <strain evidence="3 4">VS20</strain>
    </source>
</reference>
<dbReference type="EMBL" id="JH767172">
    <property type="protein sequence ID" value="EQC30923.1"/>
    <property type="molecule type" value="Genomic_DNA"/>
</dbReference>
<accession>T0RF64</accession>
<dbReference type="VEuPathDB" id="FungiDB:SDRG_11402"/>
<feature type="domain" description="Ricin B lectin" evidence="2">
    <location>
        <begin position="243"/>
        <end position="368"/>
    </location>
</feature>
<evidence type="ECO:0000259" key="2">
    <source>
        <dbReference type="SMART" id="SM00458"/>
    </source>
</evidence>
<evidence type="ECO:0000256" key="1">
    <source>
        <dbReference type="SAM" id="SignalP"/>
    </source>
</evidence>
<dbReference type="InterPro" id="IPR000772">
    <property type="entry name" value="Ricin_B_lectin"/>
</dbReference>